<dbReference type="EMBL" id="CAWUFR010000005">
    <property type="protein sequence ID" value="CAK6951094.1"/>
    <property type="molecule type" value="Genomic_DNA"/>
</dbReference>
<dbReference type="AlphaFoldDB" id="A0AAV1MX15"/>
<proteinExistence type="predicted"/>
<name>A0AAV1MX15_SCOSC</name>
<dbReference type="Proteomes" id="UP001314229">
    <property type="component" value="Unassembled WGS sequence"/>
</dbReference>
<evidence type="ECO:0000313" key="1">
    <source>
        <dbReference type="EMBL" id="CAK6951094.1"/>
    </source>
</evidence>
<evidence type="ECO:0000313" key="2">
    <source>
        <dbReference type="Proteomes" id="UP001314229"/>
    </source>
</evidence>
<organism evidence="1 2">
    <name type="scientific">Scomber scombrus</name>
    <name type="common">Atlantic mackerel</name>
    <name type="synonym">Scomber vernalis</name>
    <dbReference type="NCBI Taxonomy" id="13677"/>
    <lineage>
        <taxon>Eukaryota</taxon>
        <taxon>Metazoa</taxon>
        <taxon>Chordata</taxon>
        <taxon>Craniata</taxon>
        <taxon>Vertebrata</taxon>
        <taxon>Euteleostomi</taxon>
        <taxon>Actinopterygii</taxon>
        <taxon>Neopterygii</taxon>
        <taxon>Teleostei</taxon>
        <taxon>Neoteleostei</taxon>
        <taxon>Acanthomorphata</taxon>
        <taxon>Pelagiaria</taxon>
        <taxon>Scombriformes</taxon>
        <taxon>Scombridae</taxon>
        <taxon>Scomber</taxon>
    </lineage>
</organism>
<sequence>MPARRDEGKVRTLGGCCAVEVSSSGFTETQGRQDKVYQVIAQFKLLLGQQGHWDVGCQRICAASQHSSMFSSICLLSIDQPSRASVCLTSATSSSSSDAQRL</sequence>
<accession>A0AAV1MX15</accession>
<gene>
    <name evidence="1" type="ORF">FSCOSCO3_A010497</name>
</gene>
<protein>
    <submittedName>
        <fullName evidence="1">Uncharacterized protein</fullName>
    </submittedName>
</protein>
<keyword evidence="2" id="KW-1185">Reference proteome</keyword>
<reference evidence="1 2" key="1">
    <citation type="submission" date="2024-01" db="EMBL/GenBank/DDBJ databases">
        <authorList>
            <person name="Alioto T."/>
            <person name="Alioto T."/>
            <person name="Gomez Garrido J."/>
        </authorList>
    </citation>
    <scope>NUCLEOTIDE SEQUENCE [LARGE SCALE GENOMIC DNA]</scope>
</reference>
<comment type="caution">
    <text evidence="1">The sequence shown here is derived from an EMBL/GenBank/DDBJ whole genome shotgun (WGS) entry which is preliminary data.</text>
</comment>